<feature type="region of interest" description="Disordered" evidence="1">
    <location>
        <begin position="193"/>
        <end position="239"/>
    </location>
</feature>
<sequence>MAAKYDGENLNDFREISDQSKTEEMNQMFCRIINKTDVNIKSQQRTDTDLSDEQKIQILKDIFEQNPRVFLTRFGQWISVEDLRCFCAASGSEVEYAIGVLKKNLNAKRSGVCVKNRRYEALQRLEKDTSYFSEDEMQQRCPLLYEQYIGQYVTDEEKFKQDEAKMKDEFKMSSFIFQQIDRDWLRKKEMEERELEECMEEEEDDESDSHSDNEGHDEDNRDHVEDAEGHGGDTVGYDVTNINSEDKLKLREEFLNLMRQRFLEGLDEEFDYTKVDTSDEYDNLEILGQDEQDKYFDEEPEVINGVVSNEVISINEEQMLTDSSEEDDYLSDKILEKCCASKR</sequence>
<gene>
    <name evidence="2" type="ORF">PACLA_8A024559</name>
</gene>
<comment type="caution">
    <text evidence="2">The sequence shown here is derived from an EMBL/GenBank/DDBJ whole genome shotgun (WGS) entry which is preliminary data.</text>
</comment>
<dbReference type="InterPro" id="IPR018613">
    <property type="entry name" value="Ccdc97-like"/>
</dbReference>
<dbReference type="EMBL" id="CACRXK020001179">
    <property type="protein sequence ID" value="CAB3987467.1"/>
    <property type="molecule type" value="Genomic_DNA"/>
</dbReference>
<reference evidence="2" key="1">
    <citation type="submission" date="2020-04" db="EMBL/GenBank/DDBJ databases">
        <authorList>
            <person name="Alioto T."/>
            <person name="Alioto T."/>
            <person name="Gomez Garrido J."/>
        </authorList>
    </citation>
    <scope>NUCLEOTIDE SEQUENCE</scope>
    <source>
        <strain evidence="2">A484AB</strain>
    </source>
</reference>
<dbReference type="Proteomes" id="UP001152795">
    <property type="component" value="Unassembled WGS sequence"/>
</dbReference>
<evidence type="ECO:0000256" key="1">
    <source>
        <dbReference type="SAM" id="MobiDB-lite"/>
    </source>
</evidence>
<proteinExistence type="predicted"/>
<dbReference type="InterPro" id="IPR040233">
    <property type="entry name" value="CCD97-like_C"/>
</dbReference>
<name>A0A6S7GJZ1_PARCT</name>
<evidence type="ECO:0000313" key="3">
    <source>
        <dbReference type="Proteomes" id="UP001152795"/>
    </source>
</evidence>
<protein>
    <submittedName>
        <fullName evidence="2">Uncharacterized protein</fullName>
    </submittedName>
</protein>
<dbReference type="AlphaFoldDB" id="A0A6S7GJZ1"/>
<evidence type="ECO:0000313" key="2">
    <source>
        <dbReference type="EMBL" id="CAB3987467.1"/>
    </source>
</evidence>
<dbReference type="PANTHER" id="PTHR31840:SF1">
    <property type="entry name" value="COILED-COIL DOMAIN-CONTAINING PROTEIN 97"/>
    <property type="match status" value="1"/>
</dbReference>
<organism evidence="2 3">
    <name type="scientific">Paramuricea clavata</name>
    <name type="common">Red gorgonian</name>
    <name type="synonym">Violescent sea-whip</name>
    <dbReference type="NCBI Taxonomy" id="317549"/>
    <lineage>
        <taxon>Eukaryota</taxon>
        <taxon>Metazoa</taxon>
        <taxon>Cnidaria</taxon>
        <taxon>Anthozoa</taxon>
        <taxon>Octocorallia</taxon>
        <taxon>Malacalcyonacea</taxon>
        <taxon>Plexauridae</taxon>
        <taxon>Paramuricea</taxon>
    </lineage>
</organism>
<feature type="compositionally biased region" description="Acidic residues" evidence="1">
    <location>
        <begin position="193"/>
        <end position="207"/>
    </location>
</feature>
<dbReference type="Pfam" id="PF09747">
    <property type="entry name" value="CCD97-like_C"/>
    <property type="match status" value="1"/>
</dbReference>
<dbReference type="PANTHER" id="PTHR31840">
    <property type="entry name" value="COILED-COIL DOMAIN-CONTAINING PROTEIN 97"/>
    <property type="match status" value="1"/>
</dbReference>
<feature type="compositionally biased region" description="Basic and acidic residues" evidence="1">
    <location>
        <begin position="208"/>
        <end position="231"/>
    </location>
</feature>
<accession>A0A6S7GJZ1</accession>
<keyword evidence="3" id="KW-1185">Reference proteome</keyword>
<dbReference type="OrthoDB" id="333176at2759"/>